<dbReference type="Proteomes" id="UP001139488">
    <property type="component" value="Unassembled WGS sequence"/>
</dbReference>
<comment type="caution">
    <text evidence="1">The sequence shown here is derived from an EMBL/GenBank/DDBJ whole genome shotgun (WGS) entry which is preliminary data.</text>
</comment>
<dbReference type="GO" id="GO:0004497">
    <property type="term" value="F:monooxygenase activity"/>
    <property type="evidence" value="ECO:0007669"/>
    <property type="project" value="UniProtKB-KW"/>
</dbReference>
<gene>
    <name evidence="1" type="ORF">LNL84_07615</name>
</gene>
<sequence>MYAVIFKATIKQLDSEYLELAASMRDRAFSLYNCVDFVATTEGDQEVAVSYWKSKEDIKAWHDDEQHQAVQRLGKLKWYSSYSVDVVKVERSYTSESNN</sequence>
<proteinExistence type="predicted"/>
<dbReference type="SUPFAM" id="SSF54909">
    <property type="entry name" value="Dimeric alpha+beta barrel"/>
    <property type="match status" value="1"/>
</dbReference>
<organism evidence="1 2">
    <name type="scientific">Vibrio gelatinilyticus</name>
    <dbReference type="NCBI Taxonomy" id="2893468"/>
    <lineage>
        <taxon>Bacteria</taxon>
        <taxon>Pseudomonadati</taxon>
        <taxon>Pseudomonadota</taxon>
        <taxon>Gammaproteobacteria</taxon>
        <taxon>Vibrionales</taxon>
        <taxon>Vibrionaceae</taxon>
        <taxon>Vibrio</taxon>
    </lineage>
</organism>
<keyword evidence="2" id="KW-1185">Reference proteome</keyword>
<dbReference type="RefSeq" id="WP_244356490.1">
    <property type="nucleotide sequence ID" value="NZ_JAJNNZ010000004.1"/>
</dbReference>
<dbReference type="EMBL" id="JAJNNZ010000004">
    <property type="protein sequence ID" value="MCJ2376704.1"/>
    <property type="molecule type" value="Genomic_DNA"/>
</dbReference>
<dbReference type="InterPro" id="IPR011008">
    <property type="entry name" value="Dimeric_a/b-barrel"/>
</dbReference>
<name>A0A9X2AVB0_9VIBR</name>
<dbReference type="PANTHER" id="PTHR37811:SF2">
    <property type="entry name" value="ABM DOMAIN-CONTAINING PROTEIN"/>
    <property type="match status" value="1"/>
</dbReference>
<keyword evidence="1" id="KW-0560">Oxidoreductase</keyword>
<accession>A0A9X2AVB0</accession>
<protein>
    <submittedName>
        <fullName evidence="1">Antibiotic biosynthesis monooxygenase</fullName>
    </submittedName>
</protein>
<evidence type="ECO:0000313" key="2">
    <source>
        <dbReference type="Proteomes" id="UP001139488"/>
    </source>
</evidence>
<reference evidence="1" key="1">
    <citation type="submission" date="2021-11" db="EMBL/GenBank/DDBJ databases">
        <title>Vibrio ZSDE26 sp. nov. and Vibrio ZSDZ34 sp. nov., isolated from coastal seawater in Qingdao.</title>
        <authorList>
            <person name="Zhang P."/>
        </authorList>
    </citation>
    <scope>NUCLEOTIDE SEQUENCE</scope>
    <source>
        <strain evidence="1">ZSDZ34</strain>
    </source>
</reference>
<dbReference type="InterPro" id="IPR052936">
    <property type="entry name" value="Jasmonate_Hydroxylase-like"/>
</dbReference>
<dbReference type="PANTHER" id="PTHR37811">
    <property type="entry name" value="BLL5343 PROTEIN"/>
    <property type="match status" value="1"/>
</dbReference>
<dbReference type="Gene3D" id="3.30.70.100">
    <property type="match status" value="1"/>
</dbReference>
<keyword evidence="1" id="KW-0503">Monooxygenase</keyword>
<dbReference type="AlphaFoldDB" id="A0A9X2AVB0"/>
<evidence type="ECO:0000313" key="1">
    <source>
        <dbReference type="EMBL" id="MCJ2376704.1"/>
    </source>
</evidence>